<feature type="region of interest" description="Disordered" evidence="1">
    <location>
        <begin position="110"/>
        <end position="154"/>
    </location>
</feature>
<proteinExistence type="predicted"/>
<dbReference type="Proteomes" id="UP000250235">
    <property type="component" value="Unassembled WGS sequence"/>
</dbReference>
<accession>A0A2Z7BJT9</accession>
<gene>
    <name evidence="2" type="ORF">F511_12328</name>
</gene>
<evidence type="ECO:0000313" key="3">
    <source>
        <dbReference type="Proteomes" id="UP000250235"/>
    </source>
</evidence>
<dbReference type="EMBL" id="KV005707">
    <property type="protein sequence ID" value="KZV33629.1"/>
    <property type="molecule type" value="Genomic_DNA"/>
</dbReference>
<name>A0A2Z7BJT9_9LAMI</name>
<reference evidence="2 3" key="1">
    <citation type="journal article" date="2015" name="Proc. Natl. Acad. Sci. U.S.A.">
        <title>The resurrection genome of Boea hygrometrica: A blueprint for survival of dehydration.</title>
        <authorList>
            <person name="Xiao L."/>
            <person name="Yang G."/>
            <person name="Zhang L."/>
            <person name="Yang X."/>
            <person name="Zhao S."/>
            <person name="Ji Z."/>
            <person name="Zhou Q."/>
            <person name="Hu M."/>
            <person name="Wang Y."/>
            <person name="Chen M."/>
            <person name="Xu Y."/>
            <person name="Jin H."/>
            <person name="Xiao X."/>
            <person name="Hu G."/>
            <person name="Bao F."/>
            <person name="Hu Y."/>
            <person name="Wan P."/>
            <person name="Li L."/>
            <person name="Deng X."/>
            <person name="Kuang T."/>
            <person name="Xiang C."/>
            <person name="Zhu J.K."/>
            <person name="Oliver M.J."/>
            <person name="He Y."/>
        </authorList>
    </citation>
    <scope>NUCLEOTIDE SEQUENCE [LARGE SCALE GENOMIC DNA]</scope>
    <source>
        <strain evidence="3">cv. XS01</strain>
    </source>
</reference>
<evidence type="ECO:0000256" key="1">
    <source>
        <dbReference type="SAM" id="MobiDB-lite"/>
    </source>
</evidence>
<sequence length="154" mass="16850">MHEGILMAELDNEVECSRSNSTSSLLFPGISWPLRTRNLYIMAIIVVEVDIIAEMIGCINIDAPNTTSGPEDRAARPEARALPLAREIAENHGEHLAQNTPQARRIFAEICSSPPPSPSINTSHPEESPSNPSKSRRSTIDVASSRGHESSRLR</sequence>
<evidence type="ECO:0000313" key="2">
    <source>
        <dbReference type="EMBL" id="KZV33629.1"/>
    </source>
</evidence>
<feature type="compositionally biased region" description="Polar residues" evidence="1">
    <location>
        <begin position="120"/>
        <end position="133"/>
    </location>
</feature>
<organism evidence="2 3">
    <name type="scientific">Dorcoceras hygrometricum</name>
    <dbReference type="NCBI Taxonomy" id="472368"/>
    <lineage>
        <taxon>Eukaryota</taxon>
        <taxon>Viridiplantae</taxon>
        <taxon>Streptophyta</taxon>
        <taxon>Embryophyta</taxon>
        <taxon>Tracheophyta</taxon>
        <taxon>Spermatophyta</taxon>
        <taxon>Magnoliopsida</taxon>
        <taxon>eudicotyledons</taxon>
        <taxon>Gunneridae</taxon>
        <taxon>Pentapetalae</taxon>
        <taxon>asterids</taxon>
        <taxon>lamiids</taxon>
        <taxon>Lamiales</taxon>
        <taxon>Gesneriaceae</taxon>
        <taxon>Didymocarpoideae</taxon>
        <taxon>Trichosporeae</taxon>
        <taxon>Loxocarpinae</taxon>
        <taxon>Dorcoceras</taxon>
    </lineage>
</organism>
<keyword evidence="3" id="KW-1185">Reference proteome</keyword>
<dbReference type="AlphaFoldDB" id="A0A2Z7BJT9"/>
<protein>
    <submittedName>
        <fullName evidence="2">Uncharacterized protein</fullName>
    </submittedName>
</protein>